<name>A0ABY5HN02_9GAMM</name>
<protein>
    <submittedName>
        <fullName evidence="1">Uncharacterized protein</fullName>
    </submittedName>
</protein>
<gene>
    <name evidence="1" type="ORF">KDW95_04620</name>
</gene>
<evidence type="ECO:0000313" key="1">
    <source>
        <dbReference type="EMBL" id="UTW12963.1"/>
    </source>
</evidence>
<dbReference type="RefSeq" id="WP_255855110.1">
    <property type="nucleotide sequence ID" value="NZ_CP073347.1"/>
</dbReference>
<dbReference type="EMBL" id="CP073347">
    <property type="protein sequence ID" value="UTW12963.1"/>
    <property type="molecule type" value="Genomic_DNA"/>
</dbReference>
<sequence>MEQRIAEAIKAAFGDQGQREAAANNSQNTSITINGDITIQVTVKKKKAD</sequence>
<reference evidence="1" key="1">
    <citation type="submission" date="2021-04" db="EMBL/GenBank/DDBJ databases">
        <title>Oceanospirillales bacteria with DddD are important DMSP degraders in coastal seawater.</title>
        <authorList>
            <person name="Liu J."/>
        </authorList>
    </citation>
    <scope>NUCLEOTIDE SEQUENCE</scope>
    <source>
        <strain evidence="1">D13-1</strain>
    </source>
</reference>
<dbReference type="Proteomes" id="UP001058461">
    <property type="component" value="Chromosome"/>
</dbReference>
<evidence type="ECO:0000313" key="2">
    <source>
        <dbReference type="Proteomes" id="UP001058461"/>
    </source>
</evidence>
<organism evidence="1 2">
    <name type="scientific">Marinobacterium rhizophilum</name>
    <dbReference type="NCBI Taxonomy" id="420402"/>
    <lineage>
        <taxon>Bacteria</taxon>
        <taxon>Pseudomonadati</taxon>
        <taxon>Pseudomonadota</taxon>
        <taxon>Gammaproteobacteria</taxon>
        <taxon>Oceanospirillales</taxon>
        <taxon>Oceanospirillaceae</taxon>
        <taxon>Marinobacterium</taxon>
    </lineage>
</organism>
<keyword evidence="2" id="KW-1185">Reference proteome</keyword>
<accession>A0ABY5HN02</accession>
<proteinExistence type="predicted"/>